<protein>
    <submittedName>
        <fullName evidence="2">Outward rectifying K+ channel isoform 2</fullName>
    </submittedName>
</protein>
<keyword evidence="2" id="KW-0406">Ion transport</keyword>
<name>A0A6A3C9M1_HIBSY</name>
<sequence>MACNDAKQCMLSGLATPKGRKSDGDGPKKRRQLRHVQSAPLAVFRPSDTNRDGALPRSESIFGRLNWSLTKVALQVLTLYLDLVPNSDLTKLLPCAFVFTGMALIGLLLSKAADYLMEKQEILVVKDLNMYQRVAESEVLKEIETKRVKHKFYTTLTLLLVLILTRTFFLFKGKYREQTKSAGEMGSCSQNNNHRFGGWPAGIDDDGVVGAAEFVLFKLEELGIGQDLPK</sequence>
<proteinExistence type="predicted"/>
<dbReference type="GO" id="GO:0034220">
    <property type="term" value="P:monoatomic ion transmembrane transport"/>
    <property type="evidence" value="ECO:0007669"/>
    <property type="project" value="UniProtKB-KW"/>
</dbReference>
<dbReference type="Proteomes" id="UP000436088">
    <property type="component" value="Unassembled WGS sequence"/>
</dbReference>
<feature type="transmembrane region" description="Helical" evidence="1">
    <location>
        <begin position="152"/>
        <end position="171"/>
    </location>
</feature>
<keyword evidence="2" id="KW-0407">Ion channel</keyword>
<keyword evidence="2" id="KW-0813">Transport</keyword>
<keyword evidence="1" id="KW-0472">Membrane</keyword>
<dbReference type="AlphaFoldDB" id="A0A6A3C9M1"/>
<feature type="transmembrane region" description="Helical" evidence="1">
    <location>
        <begin position="89"/>
        <end position="109"/>
    </location>
</feature>
<reference evidence="2" key="1">
    <citation type="submission" date="2019-09" db="EMBL/GenBank/DDBJ databases">
        <title>Draft genome information of white flower Hibiscus syriacus.</title>
        <authorList>
            <person name="Kim Y.-M."/>
        </authorList>
    </citation>
    <scope>NUCLEOTIDE SEQUENCE [LARGE SCALE GENOMIC DNA]</scope>
    <source>
        <strain evidence="2">YM2019G1</strain>
    </source>
</reference>
<organism evidence="2 3">
    <name type="scientific">Hibiscus syriacus</name>
    <name type="common">Rose of Sharon</name>
    <dbReference type="NCBI Taxonomy" id="106335"/>
    <lineage>
        <taxon>Eukaryota</taxon>
        <taxon>Viridiplantae</taxon>
        <taxon>Streptophyta</taxon>
        <taxon>Embryophyta</taxon>
        <taxon>Tracheophyta</taxon>
        <taxon>Spermatophyta</taxon>
        <taxon>Magnoliopsida</taxon>
        <taxon>eudicotyledons</taxon>
        <taxon>Gunneridae</taxon>
        <taxon>Pentapetalae</taxon>
        <taxon>rosids</taxon>
        <taxon>malvids</taxon>
        <taxon>Malvales</taxon>
        <taxon>Malvaceae</taxon>
        <taxon>Malvoideae</taxon>
        <taxon>Hibiscus</taxon>
    </lineage>
</organism>
<gene>
    <name evidence="2" type="ORF">F3Y22_tig00008706pilonHSYRG00007</name>
</gene>
<comment type="caution">
    <text evidence="2">The sequence shown here is derived from an EMBL/GenBank/DDBJ whole genome shotgun (WGS) entry which is preliminary data.</text>
</comment>
<accession>A0A6A3C9M1</accession>
<keyword evidence="3" id="KW-1185">Reference proteome</keyword>
<keyword evidence="1" id="KW-1133">Transmembrane helix</keyword>
<evidence type="ECO:0000313" key="3">
    <source>
        <dbReference type="Proteomes" id="UP000436088"/>
    </source>
</evidence>
<evidence type="ECO:0000256" key="1">
    <source>
        <dbReference type="SAM" id="Phobius"/>
    </source>
</evidence>
<keyword evidence="1" id="KW-0812">Transmembrane</keyword>
<dbReference type="EMBL" id="VEPZ02000422">
    <property type="protein sequence ID" value="KAE8725446.1"/>
    <property type="molecule type" value="Genomic_DNA"/>
</dbReference>
<evidence type="ECO:0000313" key="2">
    <source>
        <dbReference type="EMBL" id="KAE8725446.1"/>
    </source>
</evidence>